<dbReference type="PANTHER" id="PTHR43685">
    <property type="entry name" value="GLYCOSYLTRANSFERASE"/>
    <property type="match status" value="1"/>
</dbReference>
<feature type="domain" description="Glycosyltransferase 2-like" evidence="1">
    <location>
        <begin position="3"/>
        <end position="142"/>
    </location>
</feature>
<gene>
    <name evidence="2" type="ORF">A9C19_01665</name>
</gene>
<dbReference type="InterPro" id="IPR001173">
    <property type="entry name" value="Glyco_trans_2-like"/>
</dbReference>
<dbReference type="GO" id="GO:0016740">
    <property type="term" value="F:transferase activity"/>
    <property type="evidence" value="ECO:0007669"/>
    <property type="project" value="UniProtKB-KW"/>
</dbReference>
<dbReference type="EMBL" id="CP016020">
    <property type="protein sequence ID" value="APH03562.1"/>
    <property type="molecule type" value="Genomic_DNA"/>
</dbReference>
<reference evidence="2 3" key="1">
    <citation type="journal article" date="2016" name="Sci. Rep.">
        <title>Complete genome sequence and transcriptomic analysis of a novel marine strain Bacillus weihaiensis reveals the mechanism of brown algae degradation.</title>
        <authorList>
            <person name="Zhu Y."/>
            <person name="Chen P."/>
            <person name="Bao Y."/>
            <person name="Men Y."/>
            <person name="Zeng Y."/>
            <person name="Yang J."/>
            <person name="Sun J."/>
            <person name="Sun Y."/>
        </authorList>
    </citation>
    <scope>NUCLEOTIDE SEQUENCE [LARGE SCALE GENOMIC DNA]</scope>
    <source>
        <strain evidence="2 3">Alg07</strain>
    </source>
</reference>
<dbReference type="Gene3D" id="3.90.550.10">
    <property type="entry name" value="Spore Coat Polysaccharide Biosynthesis Protein SpsA, Chain A"/>
    <property type="match status" value="1"/>
</dbReference>
<dbReference type="InterPro" id="IPR029044">
    <property type="entry name" value="Nucleotide-diphossugar_trans"/>
</dbReference>
<evidence type="ECO:0000259" key="1">
    <source>
        <dbReference type="Pfam" id="PF00535"/>
    </source>
</evidence>
<protein>
    <submittedName>
        <fullName evidence="2">Glycosyl transferase</fullName>
    </submittedName>
</protein>
<dbReference type="Pfam" id="PF00535">
    <property type="entry name" value="Glycos_transf_2"/>
    <property type="match status" value="1"/>
</dbReference>
<dbReference type="OrthoDB" id="153025at2"/>
<evidence type="ECO:0000313" key="3">
    <source>
        <dbReference type="Proteomes" id="UP000181936"/>
    </source>
</evidence>
<proteinExistence type="predicted"/>
<keyword evidence="3" id="KW-1185">Reference proteome</keyword>
<evidence type="ECO:0000313" key="2">
    <source>
        <dbReference type="EMBL" id="APH03562.1"/>
    </source>
</evidence>
<dbReference type="InterPro" id="IPR050834">
    <property type="entry name" value="Glycosyltransf_2"/>
</dbReference>
<sequence length="271" mass="31884">MISIIIPTLGNREKELTRLFSSLDKQSYKKFQIIVVSQDNHLKVEEILQEYKFEFEHVQIQKRGLSHARNVGLEYVKGNIVTFSDDDCWYLPDSLETVQRNISEKKSEILCFQMYDPDKEMFLRNYPSEPQNKVTKRNLLTKSSIEIFINLLKVNKSDLRFDTNFGLGAKYPSGEENIFLTDLSKLGYTISYEPITIVYHEKKATSTRLNDITFIGKGPMFRRMYNLPVGLAMTFLFFIRKQNLLDENKKLQLLFKSLRETIKYKNKENRS</sequence>
<dbReference type="KEGG" id="bwh:A9C19_01665"/>
<dbReference type="SUPFAM" id="SSF53448">
    <property type="entry name" value="Nucleotide-diphospho-sugar transferases"/>
    <property type="match status" value="1"/>
</dbReference>
<dbReference type="AlphaFoldDB" id="A0A1L3MMM3"/>
<dbReference type="RefSeq" id="WP_072578352.1">
    <property type="nucleotide sequence ID" value="NZ_CP016020.1"/>
</dbReference>
<keyword evidence="2" id="KW-0808">Transferase</keyword>
<dbReference type="Proteomes" id="UP000181936">
    <property type="component" value="Chromosome"/>
</dbReference>
<dbReference type="CDD" id="cd00761">
    <property type="entry name" value="Glyco_tranf_GTA_type"/>
    <property type="match status" value="1"/>
</dbReference>
<name>A0A1L3MMM3_9BACI</name>
<dbReference type="STRING" id="1547283.A9C19_01665"/>
<accession>A0A1L3MMM3</accession>
<organism evidence="2 3">
    <name type="scientific">Bacillus weihaiensis</name>
    <dbReference type="NCBI Taxonomy" id="1547283"/>
    <lineage>
        <taxon>Bacteria</taxon>
        <taxon>Bacillati</taxon>
        <taxon>Bacillota</taxon>
        <taxon>Bacilli</taxon>
        <taxon>Bacillales</taxon>
        <taxon>Bacillaceae</taxon>
        <taxon>Bacillus</taxon>
    </lineage>
</organism>
<dbReference type="PANTHER" id="PTHR43685:SF3">
    <property type="entry name" value="SLR2126 PROTEIN"/>
    <property type="match status" value="1"/>
</dbReference>